<dbReference type="EMBL" id="JARJCM010000030">
    <property type="protein sequence ID" value="KAJ7038822.1"/>
    <property type="molecule type" value="Genomic_DNA"/>
</dbReference>
<reference evidence="1" key="1">
    <citation type="submission" date="2023-03" db="EMBL/GenBank/DDBJ databases">
        <title>Massive genome expansion in bonnet fungi (Mycena s.s.) driven by repeated elements and novel gene families across ecological guilds.</title>
        <authorList>
            <consortium name="Lawrence Berkeley National Laboratory"/>
            <person name="Harder C.B."/>
            <person name="Miyauchi S."/>
            <person name="Viragh M."/>
            <person name="Kuo A."/>
            <person name="Thoen E."/>
            <person name="Andreopoulos B."/>
            <person name="Lu D."/>
            <person name="Skrede I."/>
            <person name="Drula E."/>
            <person name="Henrissat B."/>
            <person name="Morin E."/>
            <person name="Kohler A."/>
            <person name="Barry K."/>
            <person name="LaButti K."/>
            <person name="Morin E."/>
            <person name="Salamov A."/>
            <person name="Lipzen A."/>
            <person name="Mereny Z."/>
            <person name="Hegedus B."/>
            <person name="Baldrian P."/>
            <person name="Stursova M."/>
            <person name="Weitz H."/>
            <person name="Taylor A."/>
            <person name="Grigoriev I.V."/>
            <person name="Nagy L.G."/>
            <person name="Martin F."/>
            <person name="Kauserud H."/>
        </authorList>
    </citation>
    <scope>NUCLEOTIDE SEQUENCE</scope>
    <source>
        <strain evidence="1">CBHHK200</strain>
    </source>
</reference>
<feature type="non-terminal residue" evidence="1">
    <location>
        <position position="1"/>
    </location>
</feature>
<proteinExistence type="predicted"/>
<name>A0AAD6T426_9AGAR</name>
<organism evidence="1 2">
    <name type="scientific">Mycena alexandri</name>
    <dbReference type="NCBI Taxonomy" id="1745969"/>
    <lineage>
        <taxon>Eukaryota</taxon>
        <taxon>Fungi</taxon>
        <taxon>Dikarya</taxon>
        <taxon>Basidiomycota</taxon>
        <taxon>Agaricomycotina</taxon>
        <taxon>Agaricomycetes</taxon>
        <taxon>Agaricomycetidae</taxon>
        <taxon>Agaricales</taxon>
        <taxon>Marasmiineae</taxon>
        <taxon>Mycenaceae</taxon>
        <taxon>Mycena</taxon>
    </lineage>
</organism>
<gene>
    <name evidence="1" type="ORF">C8F04DRAFT_875067</name>
</gene>
<evidence type="ECO:0000313" key="2">
    <source>
        <dbReference type="Proteomes" id="UP001218188"/>
    </source>
</evidence>
<protein>
    <submittedName>
        <fullName evidence="1">Uncharacterized protein</fullName>
    </submittedName>
</protein>
<dbReference type="AlphaFoldDB" id="A0AAD6T426"/>
<sequence length="90" mass="10008">ISRTVSPEQNELLRQKLSREDVEHALCLSANSKAPGLNGIPYEVWKALDSRYKTAMSQNKPAFDCHIINVLLTVFNDIEIHSIVPGTGFA</sequence>
<dbReference type="Proteomes" id="UP001218188">
    <property type="component" value="Unassembled WGS sequence"/>
</dbReference>
<comment type="caution">
    <text evidence="1">The sequence shown here is derived from an EMBL/GenBank/DDBJ whole genome shotgun (WGS) entry which is preliminary data.</text>
</comment>
<feature type="non-terminal residue" evidence="1">
    <location>
        <position position="90"/>
    </location>
</feature>
<accession>A0AAD6T426</accession>
<keyword evidence="2" id="KW-1185">Reference proteome</keyword>
<evidence type="ECO:0000313" key="1">
    <source>
        <dbReference type="EMBL" id="KAJ7038822.1"/>
    </source>
</evidence>